<comment type="caution">
    <text evidence="4">The sequence shown here is derived from an EMBL/GenBank/DDBJ whole genome shotgun (WGS) entry which is preliminary data.</text>
</comment>
<evidence type="ECO:0000313" key="4">
    <source>
        <dbReference type="EMBL" id="NKY87681.1"/>
    </source>
</evidence>
<protein>
    <submittedName>
        <fullName evidence="4">Helix-turn-helix domain-containing protein</fullName>
    </submittedName>
</protein>
<dbReference type="Pfam" id="PF01047">
    <property type="entry name" value="MarR"/>
    <property type="match status" value="1"/>
</dbReference>
<dbReference type="Pfam" id="PF13936">
    <property type="entry name" value="HTH_38"/>
    <property type="match status" value="1"/>
</dbReference>
<dbReference type="SUPFAM" id="SSF46785">
    <property type="entry name" value="Winged helix' DNA-binding domain"/>
    <property type="match status" value="1"/>
</dbReference>
<feature type="domain" description="Transposase IS30-like HTH" evidence="3">
    <location>
        <begin position="5"/>
        <end position="45"/>
    </location>
</feature>
<evidence type="ECO:0000313" key="5">
    <source>
        <dbReference type="Proteomes" id="UP000523447"/>
    </source>
</evidence>
<organism evidence="4 5">
    <name type="scientific">Nocardia veterana</name>
    <dbReference type="NCBI Taxonomy" id="132249"/>
    <lineage>
        <taxon>Bacteria</taxon>
        <taxon>Bacillati</taxon>
        <taxon>Actinomycetota</taxon>
        <taxon>Actinomycetes</taxon>
        <taxon>Mycobacteriales</taxon>
        <taxon>Nocardiaceae</taxon>
        <taxon>Nocardia</taxon>
    </lineage>
</organism>
<dbReference type="Gene3D" id="1.10.10.10">
    <property type="entry name" value="Winged helix-like DNA-binding domain superfamily/Winged helix DNA-binding domain"/>
    <property type="match status" value="1"/>
</dbReference>
<feature type="domain" description="HTH marR-type" evidence="2">
    <location>
        <begin position="118"/>
        <end position="164"/>
    </location>
</feature>
<feature type="region of interest" description="Disordered" evidence="1">
    <location>
        <begin position="31"/>
        <end position="88"/>
    </location>
</feature>
<dbReference type="InterPro" id="IPR036390">
    <property type="entry name" value="WH_DNA-bd_sf"/>
</dbReference>
<evidence type="ECO:0000259" key="3">
    <source>
        <dbReference type="Pfam" id="PF13936"/>
    </source>
</evidence>
<dbReference type="InterPro" id="IPR051917">
    <property type="entry name" value="Transposase-Integrase"/>
</dbReference>
<gene>
    <name evidence="4" type="ORF">HGA07_18850</name>
</gene>
<dbReference type="GO" id="GO:0003700">
    <property type="term" value="F:DNA-binding transcription factor activity"/>
    <property type="evidence" value="ECO:0007669"/>
    <property type="project" value="InterPro"/>
</dbReference>
<sequence>MPGGRLTANDRRRIAEGLAEHLGYAEIARRIGRPTSTVSREVNRNGGPGRYRPERAQRATDSRARRPRKHEIHRPALSSAPKPTPVDDGIAAYTGELTDVLVRTGVPRTGAAIVARLILSETGSSSAAELAAALRVSPATISTAVATLEAHELIRRSHEPGTRRDRYTLDTAVWYRTTMAGVRANHTLTETARRGAELLPSGTAAGARIRAMAAYLEHIGADMERSARRWRHLLDAASS</sequence>
<dbReference type="GO" id="GO:0032196">
    <property type="term" value="P:transposition"/>
    <property type="evidence" value="ECO:0007669"/>
    <property type="project" value="TreeGrafter"/>
</dbReference>
<accession>A0A7X6RJ01</accession>
<dbReference type="GO" id="GO:0004803">
    <property type="term" value="F:transposase activity"/>
    <property type="evidence" value="ECO:0007669"/>
    <property type="project" value="TreeGrafter"/>
</dbReference>
<dbReference type="PANTHER" id="PTHR10948:SF23">
    <property type="entry name" value="TRANSPOSASE INSI FOR INSERTION SEQUENCE ELEMENT IS30A-RELATED"/>
    <property type="match status" value="1"/>
</dbReference>
<dbReference type="GO" id="GO:0005829">
    <property type="term" value="C:cytosol"/>
    <property type="evidence" value="ECO:0007669"/>
    <property type="project" value="TreeGrafter"/>
</dbReference>
<dbReference type="Proteomes" id="UP000523447">
    <property type="component" value="Unassembled WGS sequence"/>
</dbReference>
<dbReference type="InterPro" id="IPR025246">
    <property type="entry name" value="IS30-like_HTH"/>
</dbReference>
<dbReference type="PANTHER" id="PTHR10948">
    <property type="entry name" value="TRANSPOSASE"/>
    <property type="match status" value="1"/>
</dbReference>
<dbReference type="InterPro" id="IPR036388">
    <property type="entry name" value="WH-like_DNA-bd_sf"/>
</dbReference>
<evidence type="ECO:0000259" key="2">
    <source>
        <dbReference type="Pfam" id="PF01047"/>
    </source>
</evidence>
<evidence type="ECO:0000256" key="1">
    <source>
        <dbReference type="SAM" id="MobiDB-lite"/>
    </source>
</evidence>
<dbReference type="AlphaFoldDB" id="A0A7X6RJ01"/>
<proteinExistence type="predicted"/>
<dbReference type="RefSeq" id="WP_040721664.1">
    <property type="nucleotide sequence ID" value="NZ_CAWPHS010000013.1"/>
</dbReference>
<dbReference type="InterPro" id="IPR000835">
    <property type="entry name" value="HTH_MarR-typ"/>
</dbReference>
<dbReference type="EMBL" id="JAAXPE010000020">
    <property type="protein sequence ID" value="NKY87681.1"/>
    <property type="molecule type" value="Genomic_DNA"/>
</dbReference>
<keyword evidence="5" id="KW-1185">Reference proteome</keyword>
<reference evidence="4 5" key="1">
    <citation type="submission" date="2020-04" db="EMBL/GenBank/DDBJ databases">
        <title>MicrobeNet Type strains.</title>
        <authorList>
            <person name="Nicholson A.C."/>
        </authorList>
    </citation>
    <scope>NUCLEOTIDE SEQUENCE [LARGE SCALE GENOMIC DNA]</scope>
    <source>
        <strain evidence="4 5">DSM 44445</strain>
    </source>
</reference>
<feature type="compositionally biased region" description="Basic and acidic residues" evidence="1">
    <location>
        <begin position="51"/>
        <end position="64"/>
    </location>
</feature>
<name>A0A7X6RJ01_9NOCA</name>